<dbReference type="SUPFAM" id="SSF48452">
    <property type="entry name" value="TPR-like"/>
    <property type="match status" value="1"/>
</dbReference>
<dbReference type="Proteomes" id="UP000027238">
    <property type="component" value="Unassembled WGS sequence"/>
</dbReference>
<proteinExistence type="predicted"/>
<keyword evidence="3" id="KW-1185">Reference proteome</keyword>
<organism evidence="2 3">
    <name type="scientific">Colletotrichum sublineola</name>
    <name type="common">Sorghum anthracnose fungus</name>
    <dbReference type="NCBI Taxonomy" id="1173701"/>
    <lineage>
        <taxon>Eukaryota</taxon>
        <taxon>Fungi</taxon>
        <taxon>Dikarya</taxon>
        <taxon>Ascomycota</taxon>
        <taxon>Pezizomycotina</taxon>
        <taxon>Sordariomycetes</taxon>
        <taxon>Hypocreomycetidae</taxon>
        <taxon>Glomerellales</taxon>
        <taxon>Glomerellaceae</taxon>
        <taxon>Colletotrichum</taxon>
        <taxon>Colletotrichum graminicola species complex</taxon>
    </lineage>
</organism>
<feature type="compositionally biased region" description="Polar residues" evidence="1">
    <location>
        <begin position="888"/>
        <end position="899"/>
    </location>
</feature>
<dbReference type="InterPro" id="IPR053209">
    <property type="entry name" value="Gramillin-biosynth_MTr"/>
</dbReference>
<accession>A0A066XKD6</accession>
<name>A0A066XKD6_COLSU</name>
<evidence type="ECO:0000313" key="3">
    <source>
        <dbReference type="Proteomes" id="UP000027238"/>
    </source>
</evidence>
<dbReference type="InterPro" id="IPR011990">
    <property type="entry name" value="TPR-like_helical_dom_sf"/>
</dbReference>
<evidence type="ECO:0000313" key="2">
    <source>
        <dbReference type="EMBL" id="KDN66500.1"/>
    </source>
</evidence>
<dbReference type="PANTHER" id="PTHR47643:SF2">
    <property type="entry name" value="TPR DOMAIN PROTEIN (AFU_ORTHOLOGUE AFUA_5G12710)"/>
    <property type="match status" value="1"/>
</dbReference>
<feature type="region of interest" description="Disordered" evidence="1">
    <location>
        <begin position="1075"/>
        <end position="1097"/>
    </location>
</feature>
<comment type="caution">
    <text evidence="2">The sequence shown here is derived from an EMBL/GenBank/DDBJ whole genome shotgun (WGS) entry which is preliminary data.</text>
</comment>
<dbReference type="STRING" id="1173701.A0A066XKD6"/>
<evidence type="ECO:0008006" key="4">
    <source>
        <dbReference type="Google" id="ProtNLM"/>
    </source>
</evidence>
<dbReference type="AlphaFoldDB" id="A0A066XKD6"/>
<protein>
    <recommendedName>
        <fullName evidence="4">TPR domain-containing protein</fullName>
    </recommendedName>
</protein>
<dbReference type="Gene3D" id="1.25.40.10">
    <property type="entry name" value="Tetratricopeptide repeat domain"/>
    <property type="match status" value="1"/>
</dbReference>
<dbReference type="OrthoDB" id="9972657at2759"/>
<sequence>MTMPRKVNIMMTIVEDEEAMRVLLQLYNQPEDPEREIEDLLPQHSVYLIKEPYFKKATDGKYSLRVDHVGDCFLLSVDNERILQRWRSVPQFAPNSENVRLRTNTAAGQKKWGRAVKLYTEAITAATTTEHKRAALLNRSLANLRLQRPEKALLDAVNARSSATQTEKGLLREAKAYCALEQFDLCAGKLQQVLGLNLRNKDADTEPERAGRRIVKQATGDFKTLHDERCQSWRAAPLREGLLVRLCDQKGPTTSKKMKILMNLDSKKITMGGQAALISTIIQNLYHNPKAALRFIGLHHRDYQVGNVSQGEEVVVDTFLFERIISLDCFGAPRTTLELLENQANQGQEDKSQTTCGIWTPTSFINHSCIGNCSRSFIGEMMVLFKLLPQVDDTYSGGKGTPRLETWEIYLALGQKRVDRKKFAQGLEALGSGVVASPYGKASGEPTLEIKKWGQANEYLVQAFLTMFYAFKKLAPELCHVARSYVETVYAITHEEKDTIGTKSRSSNQGVQLVVASRGTCRGGWRLAVAHRNWFGVDPSPVSFNPLVTHCYNSGIGITMKPMVDFSPDAVGVVESPDVADAKSTPLTPARLKPMYSPASQLPRELKEHCQVYLEEHLYSGALGLYNGLLTAGHSRKDKLKKPVHVPPPAHLALLNTLAIHPSHTTRAAGPDRLEIGSQTLGYLRSLLAIVGPVNAGLKDAFQFHGAQYGRRNRHHEEEEDDLDGDQITNNKLAAEESIWQRAQDFWSVVGWAFNCSRIHPHRWRFWKIWLEFMLEVLETDVYERKRMDEDALTSSDAPQDWTNMSESILVMYIRQKTDSGRGALRMILQAVFADGSTSSMAKFPEVFNKETKGLASDDKKRKRTITVDIDNDQFGDYFNDPTDSEPSDTGSPGTPRTSRTPETKSGDAIVPALAESIPLRLRLMELMSEVAYNLPETFVDHNDYVTELCRLLKQQPLSFFHQFITDMNVYVQRYDGAFKIDLLTIQLDQLLPSGYIDPRTVYRDEGNGIVINVDVMEQCYLGTNANTIDPDDNARVALILESLLHLLPAEAIREASDRLREAVVRGIEAREAKAKGSGRRGATTATRAGRGRKGPNVRDLLAREMMDLAGERMLLYIDIIAAHTADECEDQNNEEDQTMED</sequence>
<dbReference type="InterPro" id="IPR046341">
    <property type="entry name" value="SET_dom_sf"/>
</dbReference>
<gene>
    <name evidence="2" type="ORF">CSUB01_00945</name>
</gene>
<feature type="region of interest" description="Disordered" evidence="1">
    <location>
        <begin position="873"/>
        <end position="908"/>
    </location>
</feature>
<reference evidence="3" key="1">
    <citation type="journal article" date="2014" name="Genome Announc.">
        <title>Draft genome sequence of Colletotrichum sublineola, a destructive pathogen of cultivated sorghum.</title>
        <authorList>
            <person name="Baroncelli R."/>
            <person name="Sanz-Martin J.M."/>
            <person name="Rech G.E."/>
            <person name="Sukno S.A."/>
            <person name="Thon M.R."/>
        </authorList>
    </citation>
    <scope>NUCLEOTIDE SEQUENCE [LARGE SCALE GENOMIC DNA]</scope>
    <source>
        <strain evidence="3">TX430BB</strain>
    </source>
</reference>
<evidence type="ECO:0000256" key="1">
    <source>
        <dbReference type="SAM" id="MobiDB-lite"/>
    </source>
</evidence>
<dbReference type="HOGENOM" id="CLU_277568_0_0_1"/>
<dbReference type="Gene3D" id="2.170.270.10">
    <property type="entry name" value="SET domain"/>
    <property type="match status" value="1"/>
</dbReference>
<dbReference type="EMBL" id="JMSE01000928">
    <property type="protein sequence ID" value="KDN66500.1"/>
    <property type="molecule type" value="Genomic_DNA"/>
</dbReference>
<dbReference type="eggNOG" id="ENOG502S1YP">
    <property type="taxonomic scope" value="Eukaryota"/>
</dbReference>
<dbReference type="PANTHER" id="PTHR47643">
    <property type="entry name" value="TPR DOMAIN PROTEIN (AFU_ORTHOLOGUE AFUA_5G12710)"/>
    <property type="match status" value="1"/>
</dbReference>